<dbReference type="Gene3D" id="3.20.20.140">
    <property type="entry name" value="Metal-dependent hydrolases"/>
    <property type="match status" value="1"/>
</dbReference>
<feature type="region of interest" description="Disordered" evidence="4">
    <location>
        <begin position="145"/>
        <end position="168"/>
    </location>
</feature>
<gene>
    <name evidence="5" type="ORF">TEA_024920</name>
</gene>
<dbReference type="EMBL" id="SDRB02013318">
    <property type="protein sequence ID" value="THF95234.1"/>
    <property type="molecule type" value="Genomic_DNA"/>
</dbReference>
<evidence type="ECO:0000256" key="1">
    <source>
        <dbReference type="ARBA" id="ARBA00006676"/>
    </source>
</evidence>
<dbReference type="GO" id="GO:0006154">
    <property type="term" value="P:adenosine catabolic process"/>
    <property type="evidence" value="ECO:0007669"/>
    <property type="project" value="TreeGrafter"/>
</dbReference>
<keyword evidence="3" id="KW-0546">Nucleotide metabolism</keyword>
<sequence>MYLKPKVSIVVSCFSSLFGCVSEIPNLFFTNRGLGEKGTIVFSDVEHAILKNDRSLQEVFKLFDLIHIVTTDHKILTRIAQEVVEDFATENVVYLELKTTPTEPLKVSRLLKEIIKVSSGYHHSSAITGRRGGKFQPKPKVQIKREKPGADTSHPNVVESIPCPQQAQSIPSETEYMNKGSNLAFPVAPQNS</sequence>
<reference evidence="5 6" key="1">
    <citation type="journal article" date="2018" name="Proc. Natl. Acad. Sci. U.S.A.">
        <title>Draft genome sequence of Camellia sinensis var. sinensis provides insights into the evolution of the tea genome and tea quality.</title>
        <authorList>
            <person name="Wei C."/>
            <person name="Yang H."/>
            <person name="Wang S."/>
            <person name="Zhao J."/>
            <person name="Liu C."/>
            <person name="Gao L."/>
            <person name="Xia E."/>
            <person name="Lu Y."/>
            <person name="Tai Y."/>
            <person name="She G."/>
            <person name="Sun J."/>
            <person name="Cao H."/>
            <person name="Tong W."/>
            <person name="Gao Q."/>
            <person name="Li Y."/>
            <person name="Deng W."/>
            <person name="Jiang X."/>
            <person name="Wang W."/>
            <person name="Chen Q."/>
            <person name="Zhang S."/>
            <person name="Li H."/>
            <person name="Wu J."/>
            <person name="Wang P."/>
            <person name="Li P."/>
            <person name="Shi C."/>
            <person name="Zheng F."/>
            <person name="Jian J."/>
            <person name="Huang B."/>
            <person name="Shan D."/>
            <person name="Shi M."/>
            <person name="Fang C."/>
            <person name="Yue Y."/>
            <person name="Li F."/>
            <person name="Li D."/>
            <person name="Wei S."/>
            <person name="Han B."/>
            <person name="Jiang C."/>
            <person name="Yin Y."/>
            <person name="Xia T."/>
            <person name="Zhang Z."/>
            <person name="Bennetzen J.L."/>
            <person name="Zhao S."/>
            <person name="Wan X."/>
        </authorList>
    </citation>
    <scope>NUCLEOTIDE SEQUENCE [LARGE SCALE GENOMIC DNA]</scope>
    <source>
        <strain evidence="6">cv. Shuchazao</strain>
        <tissue evidence="5">Leaf</tissue>
    </source>
</reference>
<comment type="similarity">
    <text evidence="1">Belongs to the metallo-dependent hydrolases superfamily. Adenosine and AMP deaminases family.</text>
</comment>
<evidence type="ECO:0000313" key="5">
    <source>
        <dbReference type="EMBL" id="THF95234.1"/>
    </source>
</evidence>
<dbReference type="STRING" id="542762.A0A4S4CZC0"/>
<dbReference type="PROSITE" id="PS51257">
    <property type="entry name" value="PROKAR_LIPOPROTEIN"/>
    <property type="match status" value="1"/>
</dbReference>
<dbReference type="GO" id="GO:0004000">
    <property type="term" value="F:adenosine deaminase activity"/>
    <property type="evidence" value="ECO:0007669"/>
    <property type="project" value="TreeGrafter"/>
</dbReference>
<name>A0A4S4CZC0_CAMSN</name>
<keyword evidence="2" id="KW-0862">Zinc</keyword>
<accession>A0A4S4CZC0</accession>
<evidence type="ECO:0000313" key="6">
    <source>
        <dbReference type="Proteomes" id="UP000306102"/>
    </source>
</evidence>
<comment type="caution">
    <text evidence="5">The sequence shown here is derived from an EMBL/GenBank/DDBJ whole genome shotgun (WGS) entry which is preliminary data.</text>
</comment>
<evidence type="ECO:0000256" key="4">
    <source>
        <dbReference type="SAM" id="MobiDB-lite"/>
    </source>
</evidence>
<organism evidence="5 6">
    <name type="scientific">Camellia sinensis var. sinensis</name>
    <name type="common">China tea</name>
    <dbReference type="NCBI Taxonomy" id="542762"/>
    <lineage>
        <taxon>Eukaryota</taxon>
        <taxon>Viridiplantae</taxon>
        <taxon>Streptophyta</taxon>
        <taxon>Embryophyta</taxon>
        <taxon>Tracheophyta</taxon>
        <taxon>Spermatophyta</taxon>
        <taxon>Magnoliopsida</taxon>
        <taxon>eudicotyledons</taxon>
        <taxon>Gunneridae</taxon>
        <taxon>Pentapetalae</taxon>
        <taxon>asterids</taxon>
        <taxon>Ericales</taxon>
        <taxon>Theaceae</taxon>
        <taxon>Camellia</taxon>
    </lineage>
</organism>
<evidence type="ECO:0000256" key="2">
    <source>
        <dbReference type="ARBA" id="ARBA00022833"/>
    </source>
</evidence>
<dbReference type="PANTHER" id="PTHR11409:SF42">
    <property type="entry name" value="ADENOSINE DEAMINASE-LIKE PROTEIN"/>
    <property type="match status" value="1"/>
</dbReference>
<dbReference type="Proteomes" id="UP000306102">
    <property type="component" value="Unassembled WGS sequence"/>
</dbReference>
<dbReference type="InterPro" id="IPR006330">
    <property type="entry name" value="Ado/ade_deaminase"/>
</dbReference>
<dbReference type="AlphaFoldDB" id="A0A4S4CZC0"/>
<dbReference type="PANTHER" id="PTHR11409">
    <property type="entry name" value="ADENOSINE DEAMINASE"/>
    <property type="match status" value="1"/>
</dbReference>
<keyword evidence="6" id="KW-1185">Reference proteome</keyword>
<proteinExistence type="inferred from homology"/>
<protein>
    <submittedName>
        <fullName evidence="5">Uncharacterized protein</fullName>
    </submittedName>
</protein>
<evidence type="ECO:0000256" key="3">
    <source>
        <dbReference type="ARBA" id="ARBA00023080"/>
    </source>
</evidence>
<dbReference type="GO" id="GO:0009117">
    <property type="term" value="P:nucleotide metabolic process"/>
    <property type="evidence" value="ECO:0007669"/>
    <property type="project" value="UniProtKB-KW"/>
</dbReference>
<dbReference type="GO" id="GO:0046103">
    <property type="term" value="P:inosine biosynthetic process"/>
    <property type="evidence" value="ECO:0007669"/>
    <property type="project" value="TreeGrafter"/>
</dbReference>